<proteinExistence type="predicted"/>
<dbReference type="KEGG" id="oga:100954414"/>
<dbReference type="CTD" id="440603"/>
<dbReference type="Proteomes" id="UP000005225">
    <property type="component" value="Unassembled WGS sequence"/>
</dbReference>
<dbReference type="eggNOG" id="ENOG502SB5V">
    <property type="taxonomic scope" value="Eukaryota"/>
</dbReference>
<dbReference type="STRING" id="30611.ENSOGAP00000012461"/>
<dbReference type="OrthoDB" id="9950208at2759"/>
<dbReference type="Gene3D" id="1.10.437.10">
    <property type="entry name" value="Blc2-like"/>
    <property type="match status" value="1"/>
</dbReference>
<dbReference type="GO" id="GO:0005634">
    <property type="term" value="C:nucleus"/>
    <property type="evidence" value="ECO:0007669"/>
    <property type="project" value="Ensembl"/>
</dbReference>
<dbReference type="InterPro" id="IPR033543">
    <property type="entry name" value="BCL2L15"/>
</dbReference>
<evidence type="ECO:0000313" key="1">
    <source>
        <dbReference type="Ensembl" id="ENSOGAP00000012461.2"/>
    </source>
</evidence>
<organism evidence="1 2">
    <name type="scientific">Otolemur garnettii</name>
    <name type="common">Small-eared galago</name>
    <name type="synonym">Garnett's greater bushbaby</name>
    <dbReference type="NCBI Taxonomy" id="30611"/>
    <lineage>
        <taxon>Eukaryota</taxon>
        <taxon>Metazoa</taxon>
        <taxon>Chordata</taxon>
        <taxon>Craniata</taxon>
        <taxon>Vertebrata</taxon>
        <taxon>Euteleostomi</taxon>
        <taxon>Mammalia</taxon>
        <taxon>Eutheria</taxon>
        <taxon>Euarchontoglires</taxon>
        <taxon>Primates</taxon>
        <taxon>Strepsirrhini</taxon>
        <taxon>Lorisiformes</taxon>
        <taxon>Galagidae</taxon>
        <taxon>Otolemur</taxon>
    </lineage>
</organism>
<reference evidence="2" key="1">
    <citation type="submission" date="2011-03" db="EMBL/GenBank/DDBJ databases">
        <title>Version 3 of the genome sequence of Otolemur garnettii (Bushbaby).</title>
        <authorList>
            <consortium name="The Broad Institute Genome Sequencing Platform"/>
            <person name="Di Palma F."/>
            <person name="Johnson J."/>
            <person name="Lander E.S."/>
            <person name="Lindblad-Toh K."/>
            <person name="Jaffe D.B."/>
            <person name="Gnerre S."/>
            <person name="MacCallum I."/>
            <person name="Przybylski D."/>
            <person name="Ribeiro F.J."/>
            <person name="Burton J.N."/>
            <person name="Walker B.J."/>
            <person name="Sharpe T."/>
            <person name="Hall G."/>
        </authorList>
    </citation>
    <scope>NUCLEOTIDE SEQUENCE [LARGE SCALE GENOMIC DNA]</scope>
</reference>
<dbReference type="GeneID" id="100954414"/>
<keyword evidence="2" id="KW-1185">Reference proteome</keyword>
<dbReference type="InterPro" id="IPR036834">
    <property type="entry name" value="Bcl-2-like_sf"/>
</dbReference>
<dbReference type="GO" id="GO:0005829">
    <property type="term" value="C:cytosol"/>
    <property type="evidence" value="ECO:0007669"/>
    <property type="project" value="Ensembl"/>
</dbReference>
<dbReference type="OMA" id="QVAISMT"/>
<dbReference type="HOGENOM" id="CLU_1626530_0_0_1"/>
<evidence type="ECO:0000313" key="2">
    <source>
        <dbReference type="Proteomes" id="UP000005225"/>
    </source>
</evidence>
<name>H0XA35_OTOGA</name>
<reference evidence="1" key="3">
    <citation type="submission" date="2025-09" db="UniProtKB">
        <authorList>
            <consortium name="Ensembl"/>
        </authorList>
    </citation>
    <scope>IDENTIFICATION</scope>
</reference>
<sequence length="162" mass="17707">MKSLPTFEEQTECVVKALLEEFLGPAPQMASRNLTSEDKPDSGEPSTVDWTIVASRLRMLGDEINAEVEASAKDFVQTIPGQVGPDLQETVSKLSKAWCAQDSSFAYERVFLAVLVKLLGGVARMAPERARQMASPITDMISGNTAIREFIQAQGGWENLES</sequence>
<dbReference type="SUPFAM" id="SSF56854">
    <property type="entry name" value="Bcl-2 inhibitors of programmed cell death"/>
    <property type="match status" value="1"/>
</dbReference>
<dbReference type="InParanoid" id="H0XA35"/>
<reference evidence="1" key="2">
    <citation type="submission" date="2025-08" db="UniProtKB">
        <authorList>
            <consortium name="Ensembl"/>
        </authorList>
    </citation>
    <scope>IDENTIFICATION</scope>
</reference>
<dbReference type="GO" id="GO:0042981">
    <property type="term" value="P:regulation of apoptotic process"/>
    <property type="evidence" value="ECO:0007669"/>
    <property type="project" value="InterPro"/>
</dbReference>
<dbReference type="FunCoup" id="H0XA35">
    <property type="interactions" value="247"/>
</dbReference>
<protein>
    <submittedName>
        <fullName evidence="1">BCL2 like 15</fullName>
    </submittedName>
</protein>
<gene>
    <name evidence="1" type="primary">BCL2L15</name>
</gene>
<dbReference type="EMBL" id="AAQR03105957">
    <property type="status" value="NOT_ANNOTATED_CDS"/>
    <property type="molecule type" value="Genomic_DNA"/>
</dbReference>
<dbReference type="PANTHER" id="PTHR36466:SF1">
    <property type="entry name" value="BCL-2-LIKE PROTEIN 15"/>
    <property type="match status" value="1"/>
</dbReference>
<dbReference type="AlphaFoldDB" id="H0XA35"/>
<dbReference type="GeneTree" id="ENSGT00390000018096"/>
<dbReference type="PANTHER" id="PTHR36466">
    <property type="entry name" value="BCL-2-LIKE PROTEIN 15"/>
    <property type="match status" value="1"/>
</dbReference>
<accession>H0XA35</accession>
<dbReference type="EMBL" id="AAQR03105958">
    <property type="status" value="NOT_ANNOTATED_CDS"/>
    <property type="molecule type" value="Genomic_DNA"/>
</dbReference>
<dbReference type="RefSeq" id="XP_003793905.1">
    <property type="nucleotide sequence ID" value="XM_003793857.2"/>
</dbReference>
<dbReference type="Ensembl" id="ENSOGAT00000013919.2">
    <property type="protein sequence ID" value="ENSOGAP00000012461.2"/>
    <property type="gene ID" value="ENSOGAG00000013916.2"/>
</dbReference>